<dbReference type="InterPro" id="IPR002763">
    <property type="entry name" value="DUF72"/>
</dbReference>
<comment type="caution">
    <text evidence="2">The sequence shown here is derived from an EMBL/GenBank/DDBJ whole genome shotgun (WGS) entry which is preliminary data.</text>
</comment>
<feature type="compositionally biased region" description="Basic and acidic residues" evidence="1">
    <location>
        <begin position="305"/>
        <end position="315"/>
    </location>
</feature>
<dbReference type="InterPro" id="IPR036520">
    <property type="entry name" value="UPF0759_sf"/>
</dbReference>
<dbReference type="Pfam" id="PF01904">
    <property type="entry name" value="DUF72"/>
    <property type="match status" value="1"/>
</dbReference>
<reference evidence="2 3" key="1">
    <citation type="submission" date="2018-03" db="EMBL/GenBank/DDBJ databases">
        <authorList>
            <person name="Keele B.F."/>
        </authorList>
    </citation>
    <scope>NUCLEOTIDE SEQUENCE [LARGE SCALE GENOMIC DNA]</scope>
    <source>
        <strain evidence="2 3">YL28-9</strain>
    </source>
</reference>
<dbReference type="PANTHER" id="PTHR30348:SF9">
    <property type="entry name" value="UPF0759 PROTEIN YECE"/>
    <property type="match status" value="1"/>
</dbReference>
<dbReference type="PANTHER" id="PTHR30348">
    <property type="entry name" value="UNCHARACTERIZED PROTEIN YECE"/>
    <property type="match status" value="1"/>
</dbReference>
<name>A0A2T3HKD1_9SPHI</name>
<dbReference type="RefSeq" id="WP_107215160.1">
    <property type="nucleotide sequence ID" value="NZ_KZ686269.1"/>
</dbReference>
<dbReference type="Proteomes" id="UP000240912">
    <property type="component" value="Unassembled WGS sequence"/>
</dbReference>
<dbReference type="EMBL" id="PYLS01000005">
    <property type="protein sequence ID" value="PST82902.1"/>
    <property type="molecule type" value="Genomic_DNA"/>
</dbReference>
<protein>
    <submittedName>
        <fullName evidence="2">DUF72 domain-containing protein</fullName>
    </submittedName>
</protein>
<keyword evidence="3" id="KW-1185">Reference proteome</keyword>
<dbReference type="AlphaFoldDB" id="A0A2T3HKD1"/>
<feature type="region of interest" description="Disordered" evidence="1">
    <location>
        <begin position="299"/>
        <end position="322"/>
    </location>
</feature>
<evidence type="ECO:0000256" key="1">
    <source>
        <dbReference type="SAM" id="MobiDB-lite"/>
    </source>
</evidence>
<evidence type="ECO:0000313" key="2">
    <source>
        <dbReference type="EMBL" id="PST82902.1"/>
    </source>
</evidence>
<evidence type="ECO:0000313" key="3">
    <source>
        <dbReference type="Proteomes" id="UP000240912"/>
    </source>
</evidence>
<dbReference type="OrthoDB" id="9780310at2"/>
<proteinExistence type="predicted"/>
<dbReference type="SUPFAM" id="SSF117396">
    <property type="entry name" value="TM1631-like"/>
    <property type="match status" value="1"/>
</dbReference>
<organism evidence="2 3">
    <name type="scientific">Pedobacter yulinensis</name>
    <dbReference type="NCBI Taxonomy" id="2126353"/>
    <lineage>
        <taxon>Bacteria</taxon>
        <taxon>Pseudomonadati</taxon>
        <taxon>Bacteroidota</taxon>
        <taxon>Sphingobacteriia</taxon>
        <taxon>Sphingobacteriales</taxon>
        <taxon>Sphingobacteriaceae</taxon>
        <taxon>Pedobacter</taxon>
    </lineage>
</organism>
<gene>
    <name evidence="2" type="ORF">C7T94_09715</name>
</gene>
<accession>A0A2T3HKD1</accession>
<dbReference type="Gene3D" id="3.20.20.410">
    <property type="entry name" value="Protein of unknown function UPF0759"/>
    <property type="match status" value="1"/>
</dbReference>
<sequence>MEFGKVPAAELAAIDFTLPSDGASVAALLPGQPHRDAAFYVGCAKWGRKEWKGMLYPQKVKEADFLDEYVKHFNSIEMNATFYGVPSEEQVLKWREKTTASNKDGFIFVPKFSRTISHIRRLNNAGADTDQFLKNISAFGSYLGPVFLQLSDNFGPKSYDVLENYLQHLPQDLRVFVELRHQEWFADQNMRRQTLEMLERQQKGLIMTDTSGRRDLLHMELTIPEAFIRFVGNNDAASDRKRIDMWVARLEQWLKAGLQRVYFFLHQHDESDTPRIAAYTIDLFNRYLGSNISPLVLNEPVPSPEAKKQTKRNDGQETLFQL</sequence>